<dbReference type="OrthoDB" id="379426at2157"/>
<dbReference type="DNASU" id="1456000"/>
<feature type="transmembrane region" description="Helical" evidence="1">
    <location>
        <begin position="6"/>
        <end position="29"/>
    </location>
</feature>
<dbReference type="AlphaFoldDB" id="Q9HL47"/>
<reference evidence="2 3" key="1">
    <citation type="journal article" date="2000" name="Nature">
        <title>The genome sequence of the thermoacidophilic scavenger Thermoplasma acidophilum.</title>
        <authorList>
            <person name="Ruepp A."/>
            <person name="Graml W."/>
            <person name="Santos-Martinez M.L."/>
            <person name="Koretke K.K."/>
            <person name="Volker C."/>
            <person name="Mewes H.W."/>
            <person name="Frishman D."/>
            <person name="Stocker S."/>
            <person name="Lupas A.N."/>
            <person name="Baumeister W."/>
        </authorList>
    </citation>
    <scope>NUCLEOTIDE SEQUENCE [LARGE SCALE GENOMIC DNA]</scope>
    <source>
        <strain evidence="3">ATCC 25905 / DSM 1728 / JCM 9062 / NBRC 15155 / AMRC-C165</strain>
    </source>
</reference>
<proteinExistence type="predicted"/>
<feature type="transmembrane region" description="Helical" evidence="1">
    <location>
        <begin position="183"/>
        <end position="204"/>
    </location>
</feature>
<feature type="transmembrane region" description="Helical" evidence="1">
    <location>
        <begin position="211"/>
        <end position="233"/>
    </location>
</feature>
<dbReference type="HOGENOM" id="CLU_1159102_0_0_2"/>
<organism evidence="2 3">
    <name type="scientific">Thermoplasma acidophilum (strain ATCC 25905 / DSM 1728 / JCM 9062 / NBRC 15155 / AMRC-C165)</name>
    <dbReference type="NCBI Taxonomy" id="273075"/>
    <lineage>
        <taxon>Archaea</taxon>
        <taxon>Methanobacteriati</taxon>
        <taxon>Thermoplasmatota</taxon>
        <taxon>Thermoplasmata</taxon>
        <taxon>Thermoplasmatales</taxon>
        <taxon>Thermoplasmataceae</taxon>
        <taxon>Thermoplasma</taxon>
    </lineage>
</organism>
<feature type="transmembrane region" description="Helical" evidence="1">
    <location>
        <begin position="150"/>
        <end position="171"/>
    </location>
</feature>
<evidence type="ECO:0000256" key="1">
    <source>
        <dbReference type="SAM" id="Phobius"/>
    </source>
</evidence>
<dbReference type="InParanoid" id="Q9HL47"/>
<sequence>MAINLTPLIGFLPEFIISAIISGFLFQAITNDKTFVRPIIGGKKPEQKSILKKVSSRRKPVDMKEYERMKNKTRYQALLFNSNMHIISSSALTVSAWILLIYAMIGIGKSSIFMPTFGFKINFIVYALLVIIFSVAMISSFSQVVRLREIYRIIASVFAVLSVVIFFEIPAMKWLFYIFPKVIVSYIFIYFAGLFILFLCYSLWWKLAPKITFYVSFYSSILTYFAIVSLMIYNSIPKL</sequence>
<keyword evidence="1" id="KW-0472">Membrane</keyword>
<feature type="transmembrane region" description="Helical" evidence="1">
    <location>
        <begin position="117"/>
        <end position="138"/>
    </location>
</feature>
<keyword evidence="1" id="KW-0812">Transmembrane</keyword>
<name>Q9HL47_THEAC</name>
<evidence type="ECO:0000313" key="2">
    <source>
        <dbReference type="EMBL" id="CAC11528.1"/>
    </source>
</evidence>
<gene>
    <name evidence="2" type="ordered locus">Ta0384</name>
</gene>
<keyword evidence="1" id="KW-1133">Transmembrane helix</keyword>
<dbReference type="Proteomes" id="UP000001024">
    <property type="component" value="Chromosome"/>
</dbReference>
<feature type="transmembrane region" description="Helical" evidence="1">
    <location>
        <begin position="78"/>
        <end position="105"/>
    </location>
</feature>
<protein>
    <submittedName>
        <fullName evidence="2">Hypothetical membrane protein</fullName>
    </submittedName>
</protein>
<dbReference type="EnsemblBacteria" id="CAC11528">
    <property type="protein sequence ID" value="CAC11528"/>
    <property type="gene ID" value="CAC11528"/>
</dbReference>
<dbReference type="KEGG" id="tac:Ta0384"/>
<dbReference type="PaxDb" id="273075-Ta0384"/>
<accession>Q9HL47</accession>
<evidence type="ECO:0000313" key="3">
    <source>
        <dbReference type="Proteomes" id="UP000001024"/>
    </source>
</evidence>
<dbReference type="RefSeq" id="WP_010900813.1">
    <property type="nucleotide sequence ID" value="NC_002578.1"/>
</dbReference>
<dbReference type="EMBL" id="AL445064">
    <property type="protein sequence ID" value="CAC11528.1"/>
    <property type="molecule type" value="Genomic_DNA"/>
</dbReference>
<keyword evidence="3" id="KW-1185">Reference proteome</keyword>